<dbReference type="AlphaFoldDB" id="A0A843XA39"/>
<gene>
    <name evidence="1" type="ORF">Taro_049127</name>
</gene>
<reference evidence="1" key="1">
    <citation type="submission" date="2017-07" db="EMBL/GenBank/DDBJ databases">
        <title>Taro Niue Genome Assembly and Annotation.</title>
        <authorList>
            <person name="Atibalentja N."/>
            <person name="Keating K."/>
            <person name="Fields C.J."/>
        </authorList>
    </citation>
    <scope>NUCLEOTIDE SEQUENCE</scope>
    <source>
        <strain evidence="1">Niue_2</strain>
        <tissue evidence="1">Leaf</tissue>
    </source>
</reference>
<protein>
    <submittedName>
        <fullName evidence="1">Uncharacterized protein</fullName>
    </submittedName>
</protein>
<proteinExistence type="predicted"/>
<name>A0A843XA39_COLES</name>
<dbReference type="Proteomes" id="UP000652761">
    <property type="component" value="Unassembled WGS sequence"/>
</dbReference>
<sequence length="35" mass="3970">MGLVSLGVRGSWVFIAPYVHEVPWGAWHKDLGQIY</sequence>
<keyword evidence="2" id="KW-1185">Reference proteome</keyword>
<evidence type="ECO:0000313" key="1">
    <source>
        <dbReference type="EMBL" id="MQM16173.1"/>
    </source>
</evidence>
<organism evidence="1 2">
    <name type="scientific">Colocasia esculenta</name>
    <name type="common">Wild taro</name>
    <name type="synonym">Arum esculentum</name>
    <dbReference type="NCBI Taxonomy" id="4460"/>
    <lineage>
        <taxon>Eukaryota</taxon>
        <taxon>Viridiplantae</taxon>
        <taxon>Streptophyta</taxon>
        <taxon>Embryophyta</taxon>
        <taxon>Tracheophyta</taxon>
        <taxon>Spermatophyta</taxon>
        <taxon>Magnoliopsida</taxon>
        <taxon>Liliopsida</taxon>
        <taxon>Araceae</taxon>
        <taxon>Aroideae</taxon>
        <taxon>Colocasieae</taxon>
        <taxon>Colocasia</taxon>
    </lineage>
</organism>
<comment type="caution">
    <text evidence="1">The sequence shown here is derived from an EMBL/GenBank/DDBJ whole genome shotgun (WGS) entry which is preliminary data.</text>
</comment>
<dbReference type="EMBL" id="NMUH01006877">
    <property type="protein sequence ID" value="MQM16173.1"/>
    <property type="molecule type" value="Genomic_DNA"/>
</dbReference>
<accession>A0A843XA39</accession>
<evidence type="ECO:0000313" key="2">
    <source>
        <dbReference type="Proteomes" id="UP000652761"/>
    </source>
</evidence>